<feature type="chain" id="PRO_5021914145" description="Type II secretion system protein GspB C-terminal domain-containing protein" evidence="1">
    <location>
        <begin position="23"/>
        <end position="117"/>
    </location>
</feature>
<evidence type="ECO:0000313" key="3">
    <source>
        <dbReference type="EMBL" id="TRW50470.1"/>
    </source>
</evidence>
<keyword evidence="4" id="KW-1185">Reference proteome</keyword>
<feature type="domain" description="Type II secretion system protein GspB C-terminal" evidence="2">
    <location>
        <begin position="48"/>
        <end position="100"/>
    </location>
</feature>
<organism evidence="3 4">
    <name type="scientific">Aliidiomarina halalkaliphila</name>
    <dbReference type="NCBI Taxonomy" id="2593535"/>
    <lineage>
        <taxon>Bacteria</taxon>
        <taxon>Pseudomonadati</taxon>
        <taxon>Pseudomonadota</taxon>
        <taxon>Gammaproteobacteria</taxon>
        <taxon>Alteromonadales</taxon>
        <taxon>Idiomarinaceae</taxon>
        <taxon>Aliidiomarina</taxon>
    </lineage>
</organism>
<dbReference type="InterPro" id="IPR032389">
    <property type="entry name" value="GspB_C"/>
</dbReference>
<evidence type="ECO:0000256" key="1">
    <source>
        <dbReference type="SAM" id="SignalP"/>
    </source>
</evidence>
<keyword evidence="1" id="KW-0732">Signal</keyword>
<feature type="signal peptide" evidence="1">
    <location>
        <begin position="1"/>
        <end position="22"/>
    </location>
</feature>
<dbReference type="Proteomes" id="UP000320359">
    <property type="component" value="Unassembled WGS sequence"/>
</dbReference>
<evidence type="ECO:0000313" key="4">
    <source>
        <dbReference type="Proteomes" id="UP000320359"/>
    </source>
</evidence>
<sequence>MPCKALLISLLWLLGVSYGSSAQEAGERDPTRPLVVVSEQTARSVARLPNLNLDFIRYSSTQSVVSINGELYQRGDEIRGWTVIRIEPDRVTLYRDEETIVLSVFAGLVRSTLKEQP</sequence>
<dbReference type="Pfam" id="PF16537">
    <property type="entry name" value="T2SSB"/>
    <property type="match status" value="1"/>
</dbReference>
<dbReference type="OrthoDB" id="6400675at2"/>
<accession>A0A552X685</accession>
<protein>
    <recommendedName>
        <fullName evidence="2">Type II secretion system protein GspB C-terminal domain-containing protein</fullName>
    </recommendedName>
</protein>
<proteinExistence type="predicted"/>
<comment type="caution">
    <text evidence="3">The sequence shown here is derived from an EMBL/GenBank/DDBJ whole genome shotgun (WGS) entry which is preliminary data.</text>
</comment>
<dbReference type="AlphaFoldDB" id="A0A552X685"/>
<dbReference type="RefSeq" id="WP_143235501.1">
    <property type="nucleotide sequence ID" value="NZ_VJWL01000001.1"/>
</dbReference>
<gene>
    <name evidence="3" type="ORF">FM042_06500</name>
</gene>
<reference evidence="3 4" key="1">
    <citation type="submission" date="2019-07" db="EMBL/GenBank/DDBJ databases">
        <authorList>
            <person name="Yang M."/>
            <person name="Zhao D."/>
            <person name="Xiang H."/>
        </authorList>
    </citation>
    <scope>NUCLEOTIDE SEQUENCE [LARGE SCALE GENOMIC DNA]</scope>
    <source>
        <strain evidence="3 4">IM1326</strain>
    </source>
</reference>
<dbReference type="EMBL" id="VJWL01000001">
    <property type="protein sequence ID" value="TRW50470.1"/>
    <property type="molecule type" value="Genomic_DNA"/>
</dbReference>
<evidence type="ECO:0000259" key="2">
    <source>
        <dbReference type="Pfam" id="PF16537"/>
    </source>
</evidence>
<name>A0A552X685_9GAMM</name>
<dbReference type="GO" id="GO:0015627">
    <property type="term" value="C:type II protein secretion system complex"/>
    <property type="evidence" value="ECO:0007669"/>
    <property type="project" value="InterPro"/>
</dbReference>